<evidence type="ECO:0000313" key="3">
    <source>
        <dbReference type="Proteomes" id="UP000769766"/>
    </source>
</evidence>
<dbReference type="GO" id="GO:0004853">
    <property type="term" value="F:uroporphyrinogen decarboxylase activity"/>
    <property type="evidence" value="ECO:0007669"/>
    <property type="project" value="InterPro"/>
</dbReference>
<dbReference type="InterPro" id="IPR038071">
    <property type="entry name" value="UROD/MetE-like_sf"/>
</dbReference>
<evidence type="ECO:0000313" key="2">
    <source>
        <dbReference type="EMBL" id="MBI2876859.1"/>
    </source>
</evidence>
<organism evidence="2 3">
    <name type="scientific">Tectimicrobiota bacterium</name>
    <dbReference type="NCBI Taxonomy" id="2528274"/>
    <lineage>
        <taxon>Bacteria</taxon>
        <taxon>Pseudomonadati</taxon>
        <taxon>Nitrospinota/Tectimicrobiota group</taxon>
        <taxon>Candidatus Tectimicrobiota</taxon>
    </lineage>
</organism>
<evidence type="ECO:0000259" key="1">
    <source>
        <dbReference type="Pfam" id="PF01208"/>
    </source>
</evidence>
<dbReference type="InterPro" id="IPR052024">
    <property type="entry name" value="Methanogen_methyltrans"/>
</dbReference>
<name>A0A932CPA3_UNCTE</name>
<sequence>MNKRERLQAALAGEPLDRPPVAFWRHFPGDDQDPQALAQATLAFQQRYDFDFVKVTPSSAFSVEDWGVETTWRGNQEGTREYLRRRIQKPQDWRELEPLDVHQGTLGGQLHCLRQIKAALGEETPFLQTIFNPLAVARYLRGEDFLVDLRRHPELFRAGLETITDTIARFTQAALEAGADGIFLAVQQASHRILSEAEYREFGIPYDRRILEAAQRGWFQLLHLHGEEVFFELLADYPVQAINWHDRATAPSLAEAQGCFRGAVMGGLRQWETLLQGTPEQVRAEVAEALVQTGGRRYLVGAGCVVPLTTPERNLWAAIEAAGARRS</sequence>
<dbReference type="Proteomes" id="UP000769766">
    <property type="component" value="Unassembled WGS sequence"/>
</dbReference>
<dbReference type="AlphaFoldDB" id="A0A932CPA3"/>
<dbReference type="SUPFAM" id="SSF51726">
    <property type="entry name" value="UROD/MetE-like"/>
    <property type="match status" value="1"/>
</dbReference>
<protein>
    <submittedName>
        <fullName evidence="2">Uroporphyrinogen decarboxylase</fullName>
    </submittedName>
</protein>
<dbReference type="Gene3D" id="3.20.20.210">
    <property type="match status" value="1"/>
</dbReference>
<dbReference type="InterPro" id="IPR000257">
    <property type="entry name" value="Uroporphyrinogen_deCOase"/>
</dbReference>
<dbReference type="PANTHER" id="PTHR47099">
    <property type="entry name" value="METHYLCOBAMIDE:COM METHYLTRANSFERASE MTBA"/>
    <property type="match status" value="1"/>
</dbReference>
<gene>
    <name evidence="2" type="ORF">HYY20_08260</name>
</gene>
<proteinExistence type="predicted"/>
<accession>A0A932CPA3</accession>
<dbReference type="GO" id="GO:0006779">
    <property type="term" value="P:porphyrin-containing compound biosynthetic process"/>
    <property type="evidence" value="ECO:0007669"/>
    <property type="project" value="InterPro"/>
</dbReference>
<comment type="caution">
    <text evidence="2">The sequence shown here is derived from an EMBL/GenBank/DDBJ whole genome shotgun (WGS) entry which is preliminary data.</text>
</comment>
<dbReference type="PANTHER" id="PTHR47099:SF1">
    <property type="entry name" value="METHYLCOBAMIDE:COM METHYLTRANSFERASE MTBA"/>
    <property type="match status" value="1"/>
</dbReference>
<reference evidence="2" key="1">
    <citation type="submission" date="2020-07" db="EMBL/GenBank/DDBJ databases">
        <title>Huge and variable diversity of episymbiotic CPR bacteria and DPANN archaea in groundwater ecosystems.</title>
        <authorList>
            <person name="He C.Y."/>
            <person name="Keren R."/>
            <person name="Whittaker M."/>
            <person name="Farag I.F."/>
            <person name="Doudna J."/>
            <person name="Cate J.H.D."/>
            <person name="Banfield J.F."/>
        </authorList>
    </citation>
    <scope>NUCLEOTIDE SEQUENCE</scope>
    <source>
        <strain evidence="2">NC_groundwater_672_Ag_B-0.1um_62_36</strain>
    </source>
</reference>
<feature type="domain" description="Uroporphyrinogen decarboxylase (URO-D)" evidence="1">
    <location>
        <begin position="3"/>
        <end position="322"/>
    </location>
</feature>
<dbReference type="EMBL" id="JACPRF010000249">
    <property type="protein sequence ID" value="MBI2876859.1"/>
    <property type="molecule type" value="Genomic_DNA"/>
</dbReference>
<dbReference type="Pfam" id="PF01208">
    <property type="entry name" value="URO-D"/>
    <property type="match status" value="1"/>
</dbReference>